<accession>A0AAV4X6G0</accession>
<keyword evidence="2" id="KW-1185">Reference proteome</keyword>
<dbReference type="Proteomes" id="UP001054837">
    <property type="component" value="Unassembled WGS sequence"/>
</dbReference>
<reference evidence="1 2" key="1">
    <citation type="submission" date="2021-06" db="EMBL/GenBank/DDBJ databases">
        <title>Caerostris darwini draft genome.</title>
        <authorList>
            <person name="Kono N."/>
            <person name="Arakawa K."/>
        </authorList>
    </citation>
    <scope>NUCLEOTIDE SEQUENCE [LARGE SCALE GENOMIC DNA]</scope>
</reference>
<dbReference type="EMBL" id="BPLQ01015709">
    <property type="protein sequence ID" value="GIY90223.1"/>
    <property type="molecule type" value="Genomic_DNA"/>
</dbReference>
<evidence type="ECO:0000313" key="2">
    <source>
        <dbReference type="Proteomes" id="UP001054837"/>
    </source>
</evidence>
<name>A0AAV4X6G0_9ARAC</name>
<protein>
    <submittedName>
        <fullName evidence="1">Uncharacterized protein</fullName>
    </submittedName>
</protein>
<proteinExistence type="predicted"/>
<sequence length="67" mass="7294">MTGCRFLASELLTRGLPPQQMPPTAAASRLLSWDSRWKIISNRKSLQLNGTGFAAVASTHIPVDSQI</sequence>
<organism evidence="1 2">
    <name type="scientific">Caerostris darwini</name>
    <dbReference type="NCBI Taxonomy" id="1538125"/>
    <lineage>
        <taxon>Eukaryota</taxon>
        <taxon>Metazoa</taxon>
        <taxon>Ecdysozoa</taxon>
        <taxon>Arthropoda</taxon>
        <taxon>Chelicerata</taxon>
        <taxon>Arachnida</taxon>
        <taxon>Araneae</taxon>
        <taxon>Araneomorphae</taxon>
        <taxon>Entelegynae</taxon>
        <taxon>Araneoidea</taxon>
        <taxon>Araneidae</taxon>
        <taxon>Caerostris</taxon>
    </lineage>
</organism>
<dbReference type="AlphaFoldDB" id="A0AAV4X6G0"/>
<evidence type="ECO:0000313" key="1">
    <source>
        <dbReference type="EMBL" id="GIY90223.1"/>
    </source>
</evidence>
<comment type="caution">
    <text evidence="1">The sequence shown here is derived from an EMBL/GenBank/DDBJ whole genome shotgun (WGS) entry which is preliminary data.</text>
</comment>
<gene>
    <name evidence="1" type="ORF">CDAR_581951</name>
</gene>